<accession>A0ABV3E7V4</accession>
<name>A0ABV3E7V4_9ACTN</name>
<reference evidence="1 2" key="1">
    <citation type="submission" date="2024-06" db="EMBL/GenBank/DDBJ databases">
        <title>The Natural Products Discovery Center: Release of the First 8490 Sequenced Strains for Exploring Actinobacteria Biosynthetic Diversity.</title>
        <authorList>
            <person name="Kalkreuter E."/>
            <person name="Kautsar S.A."/>
            <person name="Yang D."/>
            <person name="Bader C.D."/>
            <person name="Teijaro C.N."/>
            <person name="Fluegel L."/>
            <person name="Davis C.M."/>
            <person name="Simpson J.R."/>
            <person name="Lauterbach L."/>
            <person name="Steele A.D."/>
            <person name="Gui C."/>
            <person name="Meng S."/>
            <person name="Li G."/>
            <person name="Viehrig K."/>
            <person name="Ye F."/>
            <person name="Su P."/>
            <person name="Kiefer A.F."/>
            <person name="Nichols A."/>
            <person name="Cepeda A.J."/>
            <person name="Yan W."/>
            <person name="Fan B."/>
            <person name="Jiang Y."/>
            <person name="Adhikari A."/>
            <person name="Zheng C.-J."/>
            <person name="Schuster L."/>
            <person name="Cowan T.M."/>
            <person name="Smanski M.J."/>
            <person name="Chevrette M.G."/>
            <person name="De Carvalho L.P.S."/>
            <person name="Shen B."/>
        </authorList>
    </citation>
    <scope>NUCLEOTIDE SEQUENCE [LARGE SCALE GENOMIC DNA]</scope>
    <source>
        <strain evidence="1 2">NPDC048274</strain>
    </source>
</reference>
<keyword evidence="2" id="KW-1185">Reference proteome</keyword>
<comment type="caution">
    <text evidence="1">The sequence shown here is derived from an EMBL/GenBank/DDBJ whole genome shotgun (WGS) entry which is preliminary data.</text>
</comment>
<proteinExistence type="predicted"/>
<organism evidence="1 2">
    <name type="scientific">Streptomyces griseoloalbus</name>
    <dbReference type="NCBI Taxonomy" id="67303"/>
    <lineage>
        <taxon>Bacteria</taxon>
        <taxon>Bacillati</taxon>
        <taxon>Actinomycetota</taxon>
        <taxon>Actinomycetes</taxon>
        <taxon>Kitasatosporales</taxon>
        <taxon>Streptomycetaceae</taxon>
        <taxon>Streptomyces</taxon>
    </lineage>
</organism>
<gene>
    <name evidence="1" type="ORF">AB0D65_17525</name>
</gene>
<protein>
    <submittedName>
        <fullName evidence="1">Uncharacterized protein</fullName>
    </submittedName>
</protein>
<sequence length="133" mass="14295">MSPSTSRRALACGRCGASPDEAVDGAGDEVGELSQRGLFSQAVSFVDNSSCRHLGIDDLRNKRFDTIVRGRAGYDLALTEGLTSPYAHLRGYPIVQGAGMPMFDSGFDVRGFALESVRAFGNGALVRTYSRER</sequence>
<evidence type="ECO:0000313" key="2">
    <source>
        <dbReference type="Proteomes" id="UP001551582"/>
    </source>
</evidence>
<dbReference type="EMBL" id="JBEZLS010000011">
    <property type="protein sequence ID" value="MEU9352737.1"/>
    <property type="molecule type" value="Genomic_DNA"/>
</dbReference>
<dbReference type="RefSeq" id="WP_359981393.1">
    <property type="nucleotide sequence ID" value="NZ_JBEZLS010000011.1"/>
</dbReference>
<dbReference type="Proteomes" id="UP001551582">
    <property type="component" value="Unassembled WGS sequence"/>
</dbReference>
<evidence type="ECO:0000313" key="1">
    <source>
        <dbReference type="EMBL" id="MEU9352737.1"/>
    </source>
</evidence>